<protein>
    <recommendedName>
        <fullName evidence="4">6-phosphogluconate dehydrogenase</fullName>
    </recommendedName>
</protein>
<evidence type="ECO:0008006" key="4">
    <source>
        <dbReference type="Google" id="ProtNLM"/>
    </source>
</evidence>
<evidence type="ECO:0000313" key="2">
    <source>
        <dbReference type="EMBL" id="QKM63496.1"/>
    </source>
</evidence>
<keyword evidence="1" id="KW-1133">Transmembrane helix</keyword>
<dbReference type="RefSeq" id="WP_173943663.1">
    <property type="nucleotide sequence ID" value="NZ_CBCSCD010000002.1"/>
</dbReference>
<evidence type="ECO:0000256" key="1">
    <source>
        <dbReference type="SAM" id="Phobius"/>
    </source>
</evidence>
<dbReference type="KEGG" id="pani:DCO16_10865"/>
<reference evidence="2 3" key="1">
    <citation type="submission" date="2018-04" db="EMBL/GenBank/DDBJ databases">
        <title>Polynucleobacter sp. LimPoW16 genome.</title>
        <authorList>
            <person name="Hahn M.W."/>
        </authorList>
    </citation>
    <scope>NUCLEOTIDE SEQUENCE [LARGE SCALE GENOMIC DNA]</scope>
    <source>
        <strain evidence="2 3">LimPoW16</strain>
    </source>
</reference>
<proteinExistence type="predicted"/>
<dbReference type="Proteomes" id="UP000500806">
    <property type="component" value="Chromosome"/>
</dbReference>
<keyword evidence="1" id="KW-0812">Transmembrane</keyword>
<dbReference type="AlphaFoldDB" id="A0A6M9Q0C5"/>
<accession>A0A6M9Q0C5</accession>
<feature type="transmembrane region" description="Helical" evidence="1">
    <location>
        <begin position="7"/>
        <end position="31"/>
    </location>
</feature>
<evidence type="ECO:0000313" key="3">
    <source>
        <dbReference type="Proteomes" id="UP000500806"/>
    </source>
</evidence>
<name>A0A6M9Q0C5_9BURK</name>
<keyword evidence="1" id="KW-0472">Membrane</keyword>
<dbReference type="EMBL" id="CP028941">
    <property type="protein sequence ID" value="QKM63496.1"/>
    <property type="molecule type" value="Genomic_DNA"/>
</dbReference>
<organism evidence="2 3">
    <name type="scientific">Polynucleobacter antarcticus</name>
    <dbReference type="NCBI Taxonomy" id="1743162"/>
    <lineage>
        <taxon>Bacteria</taxon>
        <taxon>Pseudomonadati</taxon>
        <taxon>Pseudomonadota</taxon>
        <taxon>Betaproteobacteria</taxon>
        <taxon>Burkholderiales</taxon>
        <taxon>Burkholderiaceae</taxon>
        <taxon>Polynucleobacter</taxon>
    </lineage>
</organism>
<gene>
    <name evidence="2" type="ORF">DCO16_10865</name>
</gene>
<sequence length="121" mass="13560">MNGFIKWLLSLVLIGLVGMAAYTFIMLNWSYGSGDRAGYVQKFSHRGYICKTWEGELAMVSMPGTMSEKFLFTVRDDAVAQKINANLGKKVALKYDQHIGLPSTCFGDTEYFVSDIIVLEE</sequence>
<keyword evidence="3" id="KW-1185">Reference proteome</keyword>